<keyword evidence="4" id="KW-0833">Ubl conjugation pathway</keyword>
<dbReference type="Proteomes" id="UP000663829">
    <property type="component" value="Unassembled WGS sequence"/>
</dbReference>
<feature type="domain" description="DUF3638" evidence="8">
    <location>
        <begin position="1394"/>
        <end position="1624"/>
    </location>
</feature>
<proteinExistence type="predicted"/>
<dbReference type="InterPro" id="IPR022099">
    <property type="entry name" value="DUF3638"/>
</dbReference>
<evidence type="ECO:0000256" key="6">
    <source>
        <dbReference type="ARBA" id="ARBA00022807"/>
    </source>
</evidence>
<accession>A0A814GIY8</accession>
<dbReference type="PANTHER" id="PTHR13367:SF33">
    <property type="entry name" value="P-LOOP CONTAINING NUCLEOSIDE TRIPHOSPHATE HYDROLASE PROTEIN"/>
    <property type="match status" value="1"/>
</dbReference>
<keyword evidence="7" id="KW-0175">Coiled coil</keyword>
<organism evidence="11 14">
    <name type="scientific">Didymodactylos carnosus</name>
    <dbReference type="NCBI Taxonomy" id="1234261"/>
    <lineage>
        <taxon>Eukaryota</taxon>
        <taxon>Metazoa</taxon>
        <taxon>Spiralia</taxon>
        <taxon>Gnathifera</taxon>
        <taxon>Rotifera</taxon>
        <taxon>Eurotatoria</taxon>
        <taxon>Bdelloidea</taxon>
        <taxon>Philodinida</taxon>
        <taxon>Philodinidae</taxon>
        <taxon>Didymodactylos</taxon>
    </lineage>
</organism>
<evidence type="ECO:0000313" key="14">
    <source>
        <dbReference type="Proteomes" id="UP000663829"/>
    </source>
</evidence>
<feature type="domain" description="DUF3645" evidence="9">
    <location>
        <begin position="1739"/>
        <end position="1767"/>
    </location>
</feature>
<evidence type="ECO:0000256" key="4">
    <source>
        <dbReference type="ARBA" id="ARBA00022786"/>
    </source>
</evidence>
<keyword evidence="6" id="KW-0788">Thiol protease</keyword>
<evidence type="ECO:0000256" key="7">
    <source>
        <dbReference type="SAM" id="Coils"/>
    </source>
</evidence>
<reference evidence="11" key="1">
    <citation type="submission" date="2021-02" db="EMBL/GenBank/DDBJ databases">
        <authorList>
            <person name="Nowell W R."/>
        </authorList>
    </citation>
    <scope>NUCLEOTIDE SEQUENCE</scope>
</reference>
<gene>
    <name evidence="11" type="ORF">GPM918_LOCUS13557</name>
    <name evidence="10" type="ORF">OVA965_LOCUS10436</name>
    <name evidence="13" type="ORF">SRO942_LOCUS13557</name>
    <name evidence="12" type="ORF">TMI583_LOCUS10433</name>
</gene>
<dbReference type="Proteomes" id="UP000681722">
    <property type="component" value="Unassembled WGS sequence"/>
</dbReference>
<dbReference type="InterPro" id="IPR022105">
    <property type="entry name" value="DUF3645"/>
</dbReference>
<dbReference type="Proteomes" id="UP000682733">
    <property type="component" value="Unassembled WGS sequence"/>
</dbReference>
<dbReference type="PANTHER" id="PTHR13367">
    <property type="entry name" value="UBIQUITIN THIOESTERASE"/>
    <property type="match status" value="1"/>
</dbReference>
<dbReference type="EMBL" id="CAJNOK010003863">
    <property type="protein sequence ID" value="CAF0917324.1"/>
    <property type="molecule type" value="Genomic_DNA"/>
</dbReference>
<sequence length="2502" mass="291520">MISSIQQIRAQAELDKQRKIVEVKGAKERYMQLMNSISGYSCQCQYDDRYYRYKICYRCSMVQQAQSIEVSFYECPLPSDQNNALAVIFELQMPIEIRNYRDILWQFNNRPTPHPSHKMNEWLHCSPHAHKLGPFYTGPQNCKVKLISPTKSITETLHWSPSIAYASERDFLYENSLGVGISSSQPTESGVERCILTPQLTHADYKQLQFTIDTTKDGFSVHCGRKCSNIDYTLNITIGPLTADSETTSNPWCPESHQQLLEDHFVDEFISRLNRRLDDCELNWQNELVLIVITMITMRIFTLCNSTKEIEGAELALKCRRIGEKWIDLICTSIQTVPSSCFAEVEKLRFKMVTIGFTCLLTFSTHQGRIKYLLSSHNDVQSLLKAATTVHDNSILNKNQAMMSIFLRNMMRFSERVLVMLQSTLAEFLQNTSYQSLNEFATSYWAVIRSKGTMDEKWRKRREDPHDGWYDSQYGSRHIFIDCIRGTFLVDGMTVGFLPENMTSSEFLVRVFDQYIFEVQAAQLPNTYITKNSYHNERVFYEFVFDYPTQRFIITERHIQTSDVFQLIPHSCFQKELADTFVSNHSHWLNLKDRTLQFRPVQFQNSKFLDDIPYMLTLDAGLITTTDTKNIQTLINKSSTFFQKLFSRYFSRLDEKPYVYMMRENTSQCKTIIYIYLSRLRIAFIYNNKTRKFTSREYSDMCIAENQWFGTLTGLTFGLLLTPSSVHHDTLEQYSYRKLIVPFGYVDAAKTSYSNQHIVMIRRSLTPFSDQYFLFILNDRLGILQSTASPTGWLYLALLHAITSHPLPDQYTGVTGMELAFQLLNSAGCWSDQPLDGLSLNILQQIAALSPKVDYYPADGACMEKIDWNDHGLPYFMQNFGYYLIARRIIDASEQFNSMYPSLISKTKGELFNGKLYNEALLNKLYWNYRDSYNPSARLSVEMETEILSTISKTPYRSAPEYGSHVTNYSEIHLLDNLYRSGDVNLRDCSKQHWLPLFQWLTKENQLKNVWIGLLKKAISLGTEGAGNSTDDMHRFAILLDFLHYISGTCRIKPFHLQMLKTVCKVSTLSWKTIIFPPFMYYYDIEDVSFTKERINLLNNYTTREREQIIEEVRRCWRNNLQYQNINRQATSTEQDHINHLLKSWRSNEKLRSFLQVVQSLICSIPIEQFDIKVSYHPQQFACEIPHDHHQIQYKSTNHFIDAILLQKAEEKFHQTYSGHFNKPKLVSQGIDQAKEFPYEIFSSLNEQENTLSAITNYFKNQLAENWRKLLSNEQTQKEDPSIEELIELLNSFREESTKFWNELIKSITSSNEQLFETGLATRMAPTPVITLFQQDKAHTNFFLASLVLTKEQRTLLGGTIVNWALEQQLERALSFAIHQKWEDFRKEISHTPHSNWIPCEHIPWLILELEMNVTIRETQINVARHMIQPNLTTDDSTTQSIVMQLNMGEGKTSVILPMLAVSSCSSPSSLIRIVVLKSLFPTNHQSLRYKLGGLLNRRIFPFACRRDMNFNHKQINRIFARFRQGLQNYDVILTSPEDILSFDLLTIDKCRQNDFDIGRAMLRTQLWLKRYARDVLDESDDILHVKYQLIYTVGGQQQVDAGAERWKTIQSILELVKKYAADISKLFAEHVCYRPSKLKSVFPQFHLQSDEPFPVLCEKIVNDWLNQRSYRQVDKQIIWSFILETKFSVDDLQKKFPQNDIQLFLIVRGLLSSGVLFVALKKRYRVNYGVNPNPSFNRLIAVPFRAKDVAADRTEFGHPDIALVLTHLTYYYSGLKDSQMIQCFNRLIEAESDPASIYDQWIFYENRDDIPTNIQQWRGVNLKDYEQTYCYLFPTFRHNMLVINYFLNYFIFPREAKQFPHKLVSSAWDIASSLRTKVITGFSGTNDTQLLLPVYIRQLDLPELQNTDAIVVNNLLKSENESYQSLPIDTTSENILQEIIQYRPSIQVILDVGALFIDGTNQEIAMKWLNLSDKAKIDYAVYFDSDSISACDRQSHHHLFATSPANERLDRCVFYLDEIHTRGTDFKFPHGFHAALTLGNGLTKDRCVQAAMRMRKLGSGHSLTFWSSYEVHQQIIRLKKQSFHVNVTDILHWVYENTQQTTWDGLHHWAAKSLSFQRKLAAFRHIQWNNDQQSFTDRLMENLARECLEPEVIDLIQMYGASKVSQTLFEIHSARYQRTDYQISIDIQEAVLKRLREYGGTKQRLSQLLEEEQQRELEQELEEERQLARPPSVKPCVPVLHDDIKRLCDTNNDMMNLAQLPDVFRPLAYAFNGTTIDTTCQCNSWQSNMWISTEFQRVIATKGESLNPFLRPPRWIIIYRNQHLIFLSALEANWLLGRLNSVYQQQPFNSEWITTLRLLLPRTKRIQSIFANNRALTIPPAIRLRTDVPFPLALEWLAQLFIFNGTVYFETIEEQTVYCQCLGLCPKPRTLQEEEAFEQGWIAADGFVSEPEYRRLLQIHGARFDFDPLTFVKQVIENRTNVHATISSHVGSIILNSCKLL</sequence>
<dbReference type="OrthoDB" id="9991011at2759"/>
<dbReference type="EMBL" id="CAJOBA010003865">
    <property type="protein sequence ID" value="CAF3695377.1"/>
    <property type="molecule type" value="Genomic_DNA"/>
</dbReference>
<dbReference type="InterPro" id="IPR051346">
    <property type="entry name" value="OTU_Deubiquitinase"/>
</dbReference>
<comment type="caution">
    <text evidence="11">The sequence shown here is derived from an EMBL/GenBank/DDBJ whole genome shotgun (WGS) entry which is preliminary data.</text>
</comment>
<feature type="coiled-coil region" evidence="7">
    <location>
        <begin position="2196"/>
        <end position="2228"/>
    </location>
</feature>
<evidence type="ECO:0000259" key="8">
    <source>
        <dbReference type="Pfam" id="PF12340"/>
    </source>
</evidence>
<evidence type="ECO:0000313" key="10">
    <source>
        <dbReference type="EMBL" id="CAF0917324.1"/>
    </source>
</evidence>
<dbReference type="GO" id="GO:0004843">
    <property type="term" value="F:cysteine-type deubiquitinase activity"/>
    <property type="evidence" value="ECO:0007669"/>
    <property type="project" value="UniProtKB-EC"/>
</dbReference>
<keyword evidence="5" id="KW-0378">Hydrolase</keyword>
<dbReference type="Pfam" id="PF12359">
    <property type="entry name" value="DUF3645"/>
    <property type="match status" value="1"/>
</dbReference>
<evidence type="ECO:0000313" key="11">
    <source>
        <dbReference type="EMBL" id="CAF0997103.1"/>
    </source>
</evidence>
<dbReference type="Pfam" id="PF12340">
    <property type="entry name" value="DUF3638"/>
    <property type="match status" value="1"/>
</dbReference>
<evidence type="ECO:0000256" key="2">
    <source>
        <dbReference type="ARBA" id="ARBA00012759"/>
    </source>
</evidence>
<dbReference type="Proteomes" id="UP000677228">
    <property type="component" value="Unassembled WGS sequence"/>
</dbReference>
<evidence type="ECO:0000256" key="1">
    <source>
        <dbReference type="ARBA" id="ARBA00000707"/>
    </source>
</evidence>
<protein>
    <recommendedName>
        <fullName evidence="2">ubiquitinyl hydrolase 1</fullName>
        <ecNumber evidence="2">3.4.19.12</ecNumber>
    </recommendedName>
</protein>
<keyword evidence="3" id="KW-0645">Protease</keyword>
<evidence type="ECO:0000313" key="13">
    <source>
        <dbReference type="EMBL" id="CAF3768653.1"/>
    </source>
</evidence>
<dbReference type="GO" id="GO:0006508">
    <property type="term" value="P:proteolysis"/>
    <property type="evidence" value="ECO:0007669"/>
    <property type="project" value="UniProtKB-KW"/>
</dbReference>
<dbReference type="EC" id="3.4.19.12" evidence="2"/>
<evidence type="ECO:0000256" key="3">
    <source>
        <dbReference type="ARBA" id="ARBA00022670"/>
    </source>
</evidence>
<evidence type="ECO:0000259" key="9">
    <source>
        <dbReference type="Pfam" id="PF12359"/>
    </source>
</evidence>
<name>A0A814GIY8_9BILA</name>
<evidence type="ECO:0000256" key="5">
    <source>
        <dbReference type="ARBA" id="ARBA00022801"/>
    </source>
</evidence>
<keyword evidence="14" id="KW-1185">Reference proteome</keyword>
<evidence type="ECO:0000313" key="12">
    <source>
        <dbReference type="EMBL" id="CAF3695377.1"/>
    </source>
</evidence>
<dbReference type="EMBL" id="CAJOBC010003132">
    <property type="protein sequence ID" value="CAF3768653.1"/>
    <property type="molecule type" value="Genomic_DNA"/>
</dbReference>
<comment type="catalytic activity">
    <reaction evidence="1">
        <text>Thiol-dependent hydrolysis of ester, thioester, amide, peptide and isopeptide bonds formed by the C-terminal Gly of ubiquitin (a 76-residue protein attached to proteins as an intracellular targeting signal).</text>
        <dbReference type="EC" id="3.4.19.12"/>
    </reaction>
</comment>
<dbReference type="EMBL" id="CAJNOQ010003132">
    <property type="protein sequence ID" value="CAF0997103.1"/>
    <property type="molecule type" value="Genomic_DNA"/>
</dbReference>